<dbReference type="STRING" id="1123510.GCA_000620025_02152"/>
<dbReference type="RefSeq" id="WP_051523826.1">
    <property type="nucleotide sequence ID" value="NZ_AP018933.1"/>
</dbReference>
<accession>A0A348HHR4</accession>
<evidence type="ECO:0000256" key="10">
    <source>
        <dbReference type="SAM" id="MobiDB-lite"/>
    </source>
</evidence>
<gene>
    <name evidence="12" type="ORF">ZBT109_2436</name>
</gene>
<evidence type="ECO:0000256" key="8">
    <source>
        <dbReference type="ARBA" id="ARBA00048617"/>
    </source>
</evidence>
<evidence type="ECO:0000313" key="12">
    <source>
        <dbReference type="EMBL" id="BBG31166.1"/>
    </source>
</evidence>
<dbReference type="Proteomes" id="UP000267342">
    <property type="component" value="Chromosome"/>
</dbReference>
<feature type="region of interest" description="Disordered" evidence="10">
    <location>
        <begin position="265"/>
        <end position="298"/>
    </location>
</feature>
<name>A0A348HHR4_9GAMM</name>
<keyword evidence="4 9" id="KW-0456">Lyase</keyword>
<dbReference type="InterPro" id="IPR003754">
    <property type="entry name" value="4pyrrol_synth_uPrphyn_synth"/>
</dbReference>
<evidence type="ECO:0000256" key="3">
    <source>
        <dbReference type="ARBA" id="ARBA00013109"/>
    </source>
</evidence>
<dbReference type="PANTHER" id="PTHR38042:SF1">
    <property type="entry name" value="UROPORPHYRINOGEN-III SYNTHASE, CHLOROPLASTIC"/>
    <property type="match status" value="1"/>
</dbReference>
<organism evidence="12 13">
    <name type="scientific">Zymobacter palmae</name>
    <dbReference type="NCBI Taxonomy" id="33074"/>
    <lineage>
        <taxon>Bacteria</taxon>
        <taxon>Pseudomonadati</taxon>
        <taxon>Pseudomonadota</taxon>
        <taxon>Gammaproteobacteria</taxon>
        <taxon>Oceanospirillales</taxon>
        <taxon>Halomonadaceae</taxon>
        <taxon>Zymobacter group</taxon>
        <taxon>Zymobacter</taxon>
    </lineage>
</organism>
<evidence type="ECO:0000256" key="7">
    <source>
        <dbReference type="ARBA" id="ARBA00040167"/>
    </source>
</evidence>
<comment type="pathway">
    <text evidence="1 9">Porphyrin-containing compound metabolism; protoporphyrin-IX biosynthesis; coproporphyrinogen-III from 5-aminolevulinate: step 3/4.</text>
</comment>
<keyword evidence="5 9" id="KW-0627">Porphyrin biosynthesis</keyword>
<evidence type="ECO:0000256" key="5">
    <source>
        <dbReference type="ARBA" id="ARBA00023244"/>
    </source>
</evidence>
<dbReference type="KEGG" id="zpl:ZBT109_2436"/>
<comment type="function">
    <text evidence="6 9">Catalyzes cyclization of the linear tetrapyrrole, hydroxymethylbilane, to the macrocyclic uroporphyrinogen III.</text>
</comment>
<evidence type="ECO:0000256" key="1">
    <source>
        <dbReference type="ARBA" id="ARBA00004772"/>
    </source>
</evidence>
<dbReference type="Pfam" id="PF02602">
    <property type="entry name" value="HEM4"/>
    <property type="match status" value="1"/>
</dbReference>
<dbReference type="EC" id="4.2.1.75" evidence="3 9"/>
<dbReference type="GO" id="GO:0004852">
    <property type="term" value="F:uroporphyrinogen-III synthase activity"/>
    <property type="evidence" value="ECO:0007669"/>
    <property type="project" value="UniProtKB-UniRule"/>
</dbReference>
<dbReference type="InterPro" id="IPR039793">
    <property type="entry name" value="UROS/Hem4"/>
</dbReference>
<evidence type="ECO:0000256" key="4">
    <source>
        <dbReference type="ARBA" id="ARBA00023239"/>
    </source>
</evidence>
<dbReference type="InterPro" id="IPR036108">
    <property type="entry name" value="4pyrrol_syn_uPrphyn_synt_sf"/>
</dbReference>
<dbReference type="GO" id="GO:0006780">
    <property type="term" value="P:uroporphyrinogen III biosynthetic process"/>
    <property type="evidence" value="ECO:0007669"/>
    <property type="project" value="UniProtKB-UniRule"/>
</dbReference>
<evidence type="ECO:0000259" key="11">
    <source>
        <dbReference type="Pfam" id="PF02602"/>
    </source>
</evidence>
<evidence type="ECO:0000313" key="13">
    <source>
        <dbReference type="Proteomes" id="UP000267342"/>
    </source>
</evidence>
<evidence type="ECO:0000256" key="9">
    <source>
        <dbReference type="RuleBase" id="RU366031"/>
    </source>
</evidence>
<dbReference type="PANTHER" id="PTHR38042">
    <property type="entry name" value="UROPORPHYRINOGEN-III SYNTHASE, CHLOROPLASTIC"/>
    <property type="match status" value="1"/>
</dbReference>
<dbReference type="EMBL" id="AP018933">
    <property type="protein sequence ID" value="BBG31166.1"/>
    <property type="molecule type" value="Genomic_DNA"/>
</dbReference>
<dbReference type="SUPFAM" id="SSF69618">
    <property type="entry name" value="HemD-like"/>
    <property type="match status" value="1"/>
</dbReference>
<evidence type="ECO:0000256" key="6">
    <source>
        <dbReference type="ARBA" id="ARBA00037589"/>
    </source>
</evidence>
<comment type="catalytic activity">
    <reaction evidence="8 9">
        <text>hydroxymethylbilane = uroporphyrinogen III + H2O</text>
        <dbReference type="Rhea" id="RHEA:18965"/>
        <dbReference type="ChEBI" id="CHEBI:15377"/>
        <dbReference type="ChEBI" id="CHEBI:57308"/>
        <dbReference type="ChEBI" id="CHEBI:57845"/>
        <dbReference type="EC" id="4.2.1.75"/>
    </reaction>
</comment>
<dbReference type="OrthoDB" id="9787650at2"/>
<dbReference type="CDD" id="cd06578">
    <property type="entry name" value="HemD"/>
    <property type="match status" value="1"/>
</dbReference>
<feature type="domain" description="Tetrapyrrole biosynthesis uroporphyrinogen III synthase" evidence="11">
    <location>
        <begin position="25"/>
        <end position="252"/>
    </location>
</feature>
<dbReference type="Gene3D" id="3.40.50.10090">
    <property type="match status" value="2"/>
</dbReference>
<dbReference type="AlphaFoldDB" id="A0A348HHR4"/>
<proteinExistence type="inferred from homology"/>
<protein>
    <recommendedName>
        <fullName evidence="7 9">Uroporphyrinogen-III synthase</fullName>
        <ecNumber evidence="3 9">4.2.1.75</ecNumber>
    </recommendedName>
</protein>
<sequence>MTEAVDFQIRRPVLIARPGARAQLLEEALANHGYATVMLGVMTLDPVTPDPEDVLRWCRQPPDWVICISPTAVTRWAEEVGDRGHRLCRAGVHWAATGSSTQELIAEHFGRTSLAPEPDNEEEGTSASEALLALPEFQDMTGQQILIVSGHGGRPLLEETLRARGGEVNILPLYERNLHNPTFEGQRYLEAGNYAAMIVTSREQLDHLKDWCGAIAFRRPLIVSSRRLAEHAAEQGYQRIVIARDATPGALASAMVRRAAHCDTADADDADDRQIDDDFGNDEVQQDDAPDSDKASDS</sequence>
<keyword evidence="13" id="KW-1185">Reference proteome</keyword>
<dbReference type="GO" id="GO:0006782">
    <property type="term" value="P:protoporphyrinogen IX biosynthetic process"/>
    <property type="evidence" value="ECO:0007669"/>
    <property type="project" value="UniProtKB-UniRule"/>
</dbReference>
<comment type="similarity">
    <text evidence="2 9">Belongs to the uroporphyrinogen-III synthase family.</text>
</comment>
<reference evidence="12 13" key="1">
    <citation type="submission" date="2018-09" db="EMBL/GenBank/DDBJ databases">
        <title>Zymobacter palmae IAM14233 (=T109) whole genome analysis.</title>
        <authorList>
            <person name="Yanase H."/>
        </authorList>
    </citation>
    <scope>NUCLEOTIDE SEQUENCE [LARGE SCALE GENOMIC DNA]</scope>
    <source>
        <strain evidence="12 13">IAM14233</strain>
    </source>
</reference>
<dbReference type="UniPathway" id="UPA00251">
    <property type="reaction ID" value="UER00320"/>
</dbReference>
<feature type="compositionally biased region" description="Acidic residues" evidence="10">
    <location>
        <begin position="265"/>
        <end position="290"/>
    </location>
</feature>
<evidence type="ECO:0000256" key="2">
    <source>
        <dbReference type="ARBA" id="ARBA00008133"/>
    </source>
</evidence>